<dbReference type="RefSeq" id="WP_284873691.1">
    <property type="nucleotide sequence ID" value="NZ_CP126970.1"/>
</dbReference>
<evidence type="ECO:0000259" key="10">
    <source>
        <dbReference type="PROSITE" id="PS51462"/>
    </source>
</evidence>
<dbReference type="InterPro" id="IPR049734">
    <property type="entry name" value="NudC-like_C"/>
</dbReference>
<evidence type="ECO:0000256" key="3">
    <source>
        <dbReference type="ARBA" id="ARBA00009595"/>
    </source>
</evidence>
<dbReference type="EMBL" id="CP126970">
    <property type="protein sequence ID" value="WIM69093.1"/>
    <property type="molecule type" value="Genomic_DNA"/>
</dbReference>
<comment type="cofactor">
    <cofactor evidence="2">
        <name>Zn(2+)</name>
        <dbReference type="ChEBI" id="CHEBI:29105"/>
    </cofactor>
</comment>
<organism evidence="11 12">
    <name type="scientific">Corynebacterium suedekumii</name>
    <dbReference type="NCBI Taxonomy" id="3049801"/>
    <lineage>
        <taxon>Bacteria</taxon>
        <taxon>Bacillati</taxon>
        <taxon>Actinomycetota</taxon>
        <taxon>Actinomycetes</taxon>
        <taxon>Mycobacteriales</taxon>
        <taxon>Corynebacteriaceae</taxon>
        <taxon>Corynebacterium</taxon>
    </lineage>
</organism>
<dbReference type="InterPro" id="IPR020084">
    <property type="entry name" value="NUDIX_hydrolase_CS"/>
</dbReference>
<evidence type="ECO:0000313" key="11">
    <source>
        <dbReference type="EMBL" id="WIM69093.1"/>
    </source>
</evidence>
<evidence type="ECO:0000256" key="9">
    <source>
        <dbReference type="ARBA" id="ARBA00023679"/>
    </source>
</evidence>
<comment type="catalytic activity">
    <reaction evidence="9">
        <text>a 5'-end NAD(+)-phospho-ribonucleoside in mRNA + H2O = a 5'-end phospho-adenosine-phospho-ribonucleoside in mRNA + beta-nicotinamide D-ribonucleotide + 2 H(+)</text>
        <dbReference type="Rhea" id="RHEA:60876"/>
        <dbReference type="Rhea" id="RHEA-COMP:15698"/>
        <dbReference type="Rhea" id="RHEA-COMP:15719"/>
        <dbReference type="ChEBI" id="CHEBI:14649"/>
        <dbReference type="ChEBI" id="CHEBI:15377"/>
        <dbReference type="ChEBI" id="CHEBI:15378"/>
        <dbReference type="ChEBI" id="CHEBI:144029"/>
        <dbReference type="ChEBI" id="CHEBI:144051"/>
    </reaction>
    <physiologicalReaction direction="left-to-right" evidence="9">
        <dbReference type="Rhea" id="RHEA:60877"/>
    </physiologicalReaction>
</comment>
<dbReference type="Gene3D" id="3.90.79.10">
    <property type="entry name" value="Nucleoside Triphosphate Pyrophosphohydrolase"/>
    <property type="match status" value="1"/>
</dbReference>
<evidence type="ECO:0000256" key="5">
    <source>
        <dbReference type="ARBA" id="ARBA00022723"/>
    </source>
</evidence>
<keyword evidence="12" id="KW-1185">Reference proteome</keyword>
<dbReference type="EC" id="3.6.1.22" evidence="4"/>
<dbReference type="PANTHER" id="PTHR42904">
    <property type="entry name" value="NUDIX HYDROLASE, NUDC SUBFAMILY"/>
    <property type="match status" value="1"/>
</dbReference>
<evidence type="ECO:0000256" key="4">
    <source>
        <dbReference type="ARBA" id="ARBA00012381"/>
    </source>
</evidence>
<evidence type="ECO:0000256" key="8">
    <source>
        <dbReference type="ARBA" id="ARBA00023027"/>
    </source>
</evidence>
<evidence type="ECO:0000313" key="12">
    <source>
        <dbReference type="Proteomes" id="UP001238805"/>
    </source>
</evidence>
<dbReference type="PROSITE" id="PS00893">
    <property type="entry name" value="NUDIX_BOX"/>
    <property type="match status" value="1"/>
</dbReference>
<feature type="domain" description="Nudix hydrolase" evidence="10">
    <location>
        <begin position="110"/>
        <end position="234"/>
    </location>
</feature>
<comment type="similarity">
    <text evidence="3">Belongs to the Nudix hydrolase family. NudC subfamily.</text>
</comment>
<evidence type="ECO:0000256" key="2">
    <source>
        <dbReference type="ARBA" id="ARBA00001947"/>
    </source>
</evidence>
<gene>
    <name evidence="11" type="ORF">QP029_07210</name>
</gene>
<comment type="cofactor">
    <cofactor evidence="1">
        <name>Mg(2+)</name>
        <dbReference type="ChEBI" id="CHEBI:18420"/>
    </cofactor>
</comment>
<reference evidence="11 12" key="1">
    <citation type="submission" date="2023-05" db="EMBL/GenBank/DDBJ databases">
        <title>Corynebacterium suedekumii sp. nov. and Corynebacterium breve sp. nov. isolated from raw cow's milk.</title>
        <authorList>
            <person name="Baer M.K."/>
            <person name="Mehl L."/>
            <person name="Hellmuth R."/>
            <person name="Marke G."/>
            <person name="Lipski A."/>
        </authorList>
    </citation>
    <scope>NUCLEOTIDE SEQUENCE [LARGE SCALE GENOMIC DNA]</scope>
    <source>
        <strain evidence="11 12">LM112</strain>
    </source>
</reference>
<dbReference type="InterPro" id="IPR015797">
    <property type="entry name" value="NUDIX_hydrolase-like_dom_sf"/>
</dbReference>
<dbReference type="PROSITE" id="PS51462">
    <property type="entry name" value="NUDIX"/>
    <property type="match status" value="1"/>
</dbReference>
<name>A0ABY8VLJ4_9CORY</name>
<dbReference type="InterPro" id="IPR050241">
    <property type="entry name" value="NAD-cap_RNA_hydrolase_NudC"/>
</dbReference>
<sequence>MTDFLPVDPAGAVPVDAAGIPVRVSTSPAPAAPHVHLGGGHWAVRVPSVAGLGTGVRPARAFAGDRDISRAVALLRHRDRHLFDPADGSTLAYDDDGIRAAGASGRELYPRVDPAVIGLIRRADTEAILLGRGVDRPYFSLIAGYVDPGETLEEAVAREAFEETGRRITEVTYWGSQPWAVSGSIMVGFTAVTSDIDAVAGTDGELAEIRWATRDDLTHLPLAGEGSIAHAMITAWRNA</sequence>
<dbReference type="Pfam" id="PF00293">
    <property type="entry name" value="NUDIX"/>
    <property type="match status" value="1"/>
</dbReference>
<keyword evidence="8" id="KW-0520">NAD</keyword>
<evidence type="ECO:0000256" key="7">
    <source>
        <dbReference type="ARBA" id="ARBA00022842"/>
    </source>
</evidence>
<evidence type="ECO:0000256" key="1">
    <source>
        <dbReference type="ARBA" id="ARBA00001946"/>
    </source>
</evidence>
<dbReference type="InterPro" id="IPR000086">
    <property type="entry name" value="NUDIX_hydrolase_dom"/>
</dbReference>
<accession>A0ABY8VLJ4</accession>
<protein>
    <recommendedName>
        <fullName evidence="4">NAD(+) diphosphatase</fullName>
        <ecNumber evidence="4">3.6.1.22</ecNumber>
    </recommendedName>
</protein>
<dbReference type="SUPFAM" id="SSF55811">
    <property type="entry name" value="Nudix"/>
    <property type="match status" value="1"/>
</dbReference>
<keyword evidence="6" id="KW-0378">Hydrolase</keyword>
<dbReference type="Proteomes" id="UP001238805">
    <property type="component" value="Chromosome"/>
</dbReference>
<proteinExistence type="inferred from homology"/>
<evidence type="ECO:0000256" key="6">
    <source>
        <dbReference type="ARBA" id="ARBA00022801"/>
    </source>
</evidence>
<keyword evidence="7" id="KW-0460">Magnesium</keyword>
<dbReference type="CDD" id="cd03429">
    <property type="entry name" value="NUDIX_NADH_pyrophosphatase_Nudt13"/>
    <property type="match status" value="1"/>
</dbReference>
<dbReference type="PANTHER" id="PTHR42904:SF6">
    <property type="entry name" value="NAD-CAPPED RNA HYDROLASE NUDT12"/>
    <property type="match status" value="1"/>
</dbReference>
<keyword evidence="5" id="KW-0479">Metal-binding</keyword>